<dbReference type="EMBL" id="FOSQ01000008">
    <property type="protein sequence ID" value="SFK83373.1"/>
    <property type="molecule type" value="Genomic_DNA"/>
</dbReference>
<dbReference type="GO" id="GO:0005737">
    <property type="term" value="C:cytoplasm"/>
    <property type="evidence" value="ECO:0007669"/>
    <property type="project" value="UniProtKB-ARBA"/>
</dbReference>
<sequence>MTQPAPHTRLAALRARFDAIGVDGLLVPRADAFLGEYVPASAERLAWLTGFTGSAGLALVLKDRAFLFIDGRYTTQARQEVDAGLWEFRHLIDQPPASVLKAEAPAARIGYDPWLHPESALDRLAQAGVTLVPLAANPLDAIWTDRPAPPAAPAIPHPIAFAGEEAAAKRAQAAASLGAAGQGAAVLADAHSVAWLLNIRGSDLAHTPLALAVAILDATGAVDLFLDPARADASLRDHLGNAVALHPPGSLRDHLAGLAGRRVRLDPDVTPAWFGQALREAGATPEAGEDPCRLPRARKNAVEQDGARAAHRRDAVALARFLAWFAQAAPGGGLTEMSAAARLLALRAEGAHFVAESFPAISGAGEHGAIIHYRATPATDRAIRPDEAYLIDSGAQYRDGTTDVTRTLWTGPGDPPAELCERYTRVLQGHLALSALRFPEGIAGPHLDALARRPLWLAGLDYDHGTGHGVGSFLAVHEGPAGISRAAKPVPLAPGMVLSNEPGFYLPGAYGIRIENLLLVQPAPSLTGQVKPFLRFETLTLAPYDRRLVALPLLAPAERAQVDAYHARVLAEIGPLLDDGDRAWLAAACAPLA</sequence>
<keyword evidence="3" id="KW-0378">Hydrolase</keyword>
<dbReference type="Pfam" id="PF01321">
    <property type="entry name" value="Creatinase_N"/>
    <property type="match status" value="1"/>
</dbReference>
<dbReference type="InterPro" id="IPR000587">
    <property type="entry name" value="Creatinase_N"/>
</dbReference>
<dbReference type="Pfam" id="PF16188">
    <property type="entry name" value="Peptidase_M24_C"/>
    <property type="match status" value="1"/>
</dbReference>
<keyword evidence="8" id="KW-1185">Reference proteome</keyword>
<evidence type="ECO:0000256" key="2">
    <source>
        <dbReference type="ARBA" id="ARBA00022723"/>
    </source>
</evidence>
<dbReference type="InterPro" id="IPR029149">
    <property type="entry name" value="Creatin/AminoP/Spt16_N"/>
</dbReference>
<dbReference type="Gene3D" id="3.90.230.10">
    <property type="entry name" value="Creatinase/methionine aminopeptidase superfamily"/>
    <property type="match status" value="1"/>
</dbReference>
<feature type="domain" description="Peptidase M24" evidence="4">
    <location>
        <begin position="307"/>
        <end position="521"/>
    </location>
</feature>
<gene>
    <name evidence="7" type="ORF">SAMN02745775_108104</name>
</gene>
<evidence type="ECO:0000313" key="8">
    <source>
        <dbReference type="Proteomes" id="UP000199473"/>
    </source>
</evidence>
<feature type="domain" description="Peptidase M24 C-terminal" evidence="6">
    <location>
        <begin position="532"/>
        <end position="592"/>
    </location>
</feature>
<dbReference type="AlphaFoldDB" id="A0A1I4CRI5"/>
<keyword evidence="2" id="KW-0479">Metal-binding</keyword>
<dbReference type="InterPro" id="IPR032416">
    <property type="entry name" value="Peptidase_M24_C"/>
</dbReference>
<keyword evidence="7" id="KW-0645">Protease</keyword>
<dbReference type="PANTHER" id="PTHR43763">
    <property type="entry name" value="XAA-PRO AMINOPEPTIDASE 1"/>
    <property type="match status" value="1"/>
</dbReference>
<dbReference type="FunFam" id="3.90.230.10:FF:000009">
    <property type="entry name" value="xaa-Pro aminopeptidase 2"/>
    <property type="match status" value="1"/>
</dbReference>
<dbReference type="InterPro" id="IPR000994">
    <property type="entry name" value="Pept_M24"/>
</dbReference>
<dbReference type="Proteomes" id="UP000199473">
    <property type="component" value="Unassembled WGS sequence"/>
</dbReference>
<dbReference type="PANTHER" id="PTHR43763:SF6">
    <property type="entry name" value="XAA-PRO AMINOPEPTIDASE 1"/>
    <property type="match status" value="1"/>
</dbReference>
<dbReference type="GO" id="GO:0046872">
    <property type="term" value="F:metal ion binding"/>
    <property type="evidence" value="ECO:0007669"/>
    <property type="project" value="UniProtKB-KW"/>
</dbReference>
<evidence type="ECO:0000313" key="7">
    <source>
        <dbReference type="EMBL" id="SFK83373.1"/>
    </source>
</evidence>
<evidence type="ECO:0000259" key="5">
    <source>
        <dbReference type="Pfam" id="PF01321"/>
    </source>
</evidence>
<proteinExistence type="inferred from homology"/>
<dbReference type="CDD" id="cd01085">
    <property type="entry name" value="APP"/>
    <property type="match status" value="1"/>
</dbReference>
<name>A0A1I4CRI5_9PROT</name>
<dbReference type="Pfam" id="PF00557">
    <property type="entry name" value="Peptidase_M24"/>
    <property type="match status" value="1"/>
</dbReference>
<dbReference type="OrthoDB" id="9806388at2"/>
<organism evidence="7 8">
    <name type="scientific">Falsiroseomonas stagni DSM 19981</name>
    <dbReference type="NCBI Taxonomy" id="1123062"/>
    <lineage>
        <taxon>Bacteria</taxon>
        <taxon>Pseudomonadati</taxon>
        <taxon>Pseudomonadota</taxon>
        <taxon>Alphaproteobacteria</taxon>
        <taxon>Acetobacterales</taxon>
        <taxon>Roseomonadaceae</taxon>
        <taxon>Falsiroseomonas</taxon>
    </lineage>
</organism>
<evidence type="ECO:0000259" key="4">
    <source>
        <dbReference type="Pfam" id="PF00557"/>
    </source>
</evidence>
<dbReference type="RefSeq" id="WP_092961560.1">
    <property type="nucleotide sequence ID" value="NZ_FOSQ01000008.1"/>
</dbReference>
<evidence type="ECO:0000256" key="1">
    <source>
        <dbReference type="ARBA" id="ARBA00008766"/>
    </source>
</evidence>
<reference evidence="7 8" key="1">
    <citation type="submission" date="2016-10" db="EMBL/GenBank/DDBJ databases">
        <authorList>
            <person name="de Groot N.N."/>
        </authorList>
    </citation>
    <scope>NUCLEOTIDE SEQUENCE [LARGE SCALE GENOMIC DNA]</scope>
    <source>
        <strain evidence="7 8">DSM 19981</strain>
    </source>
</reference>
<protein>
    <submittedName>
        <fullName evidence="7">Xaa-Pro aminopeptidase</fullName>
    </submittedName>
</protein>
<dbReference type="Pfam" id="PF16189">
    <property type="entry name" value="Creatinase_N_2"/>
    <property type="match status" value="1"/>
</dbReference>
<comment type="similarity">
    <text evidence="1">Belongs to the peptidase M24B family.</text>
</comment>
<keyword evidence="7" id="KW-0031">Aminopeptidase</keyword>
<dbReference type="InterPro" id="IPR036005">
    <property type="entry name" value="Creatinase/aminopeptidase-like"/>
</dbReference>
<dbReference type="Gene3D" id="3.40.350.10">
    <property type="entry name" value="Creatinase/prolidase N-terminal domain"/>
    <property type="match status" value="2"/>
</dbReference>
<accession>A0A1I4CRI5</accession>
<evidence type="ECO:0000259" key="6">
    <source>
        <dbReference type="Pfam" id="PF16188"/>
    </source>
</evidence>
<dbReference type="SUPFAM" id="SSF55920">
    <property type="entry name" value="Creatinase/aminopeptidase"/>
    <property type="match status" value="1"/>
</dbReference>
<dbReference type="SUPFAM" id="SSF53092">
    <property type="entry name" value="Creatinase/prolidase N-terminal domain"/>
    <property type="match status" value="1"/>
</dbReference>
<dbReference type="GO" id="GO:0070006">
    <property type="term" value="F:metalloaminopeptidase activity"/>
    <property type="evidence" value="ECO:0007669"/>
    <property type="project" value="InterPro"/>
</dbReference>
<evidence type="ECO:0000256" key="3">
    <source>
        <dbReference type="ARBA" id="ARBA00022801"/>
    </source>
</evidence>
<feature type="domain" description="Creatinase N-terminal" evidence="5">
    <location>
        <begin position="9"/>
        <end position="134"/>
    </location>
</feature>
<dbReference type="InterPro" id="IPR033740">
    <property type="entry name" value="Pept_M24B"/>
</dbReference>
<dbReference type="InterPro" id="IPR050422">
    <property type="entry name" value="X-Pro_aminopeptidase_P"/>
</dbReference>
<dbReference type="STRING" id="1123062.SAMN02745775_108104"/>